<dbReference type="Gene3D" id="3.30.420.280">
    <property type="match status" value="1"/>
</dbReference>
<evidence type="ECO:0000256" key="1">
    <source>
        <dbReference type="ARBA" id="ARBA00022612"/>
    </source>
</evidence>
<protein>
    <submittedName>
        <fullName evidence="3">Phage terminase large subunit</fullName>
    </submittedName>
</protein>
<feature type="domain" description="Terminase large subunit gp17-like C-terminal" evidence="2">
    <location>
        <begin position="250"/>
        <end position="405"/>
    </location>
</feature>
<gene>
    <name evidence="3" type="ORF">NIES2135_53430</name>
</gene>
<dbReference type="AlphaFoldDB" id="A0A1Z4JP39"/>
<accession>A0A1Z4JP39</accession>
<dbReference type="EMBL" id="AP018203">
    <property type="protein sequence ID" value="BAY58470.1"/>
    <property type="molecule type" value="Genomic_DNA"/>
</dbReference>
<evidence type="ECO:0000313" key="4">
    <source>
        <dbReference type="Proteomes" id="UP000217895"/>
    </source>
</evidence>
<evidence type="ECO:0000259" key="2">
    <source>
        <dbReference type="Pfam" id="PF17289"/>
    </source>
</evidence>
<keyword evidence="1" id="KW-1188">Viral release from host cell</keyword>
<sequence length="430" mass="48291">MTIAKTQVLKHQLSFCNDFTSKYLALVAGFGAGKTKSLILKTILLASKNVGTDGALYSPTHTLANDTLIPEMDDQLEALGIPYKFRASPLPSYTLFFPNGKTRVLVRSFENWRRIRANNLSFACVDEIDVVEPRISKPAFKLLMGRIRVGKVRQVAVVSTPEGFGLLWEFFVKEAAGKSDRRLIHAKSTDNPFLPEDFIESLLENYPPQLIRAYLNGEFVNLTQGAIYTSFDRALNNCLDEPDLEYLHLGMDFNVGKMAAVVHVFRMQEPRAVDEFVNLQDTPAMIVAIKERYPDHAKQGLIKVYPDASGNNRSTKNASESDIALLKQAGFEVIVDKTNPSVRDRINAMNAAFCNAKGQRRYRVNALRCPEYVQCLEQQVWKDGQPDKTQGFDHLNDSSGYFISKVMPISEVSHEMSAPIGSVRSRNRSR</sequence>
<dbReference type="Proteomes" id="UP000217895">
    <property type="component" value="Chromosome"/>
</dbReference>
<dbReference type="Gene3D" id="3.40.50.300">
    <property type="entry name" value="P-loop containing nucleotide triphosphate hydrolases"/>
    <property type="match status" value="1"/>
</dbReference>
<reference evidence="3 4" key="1">
    <citation type="submission" date="2017-06" db="EMBL/GenBank/DDBJ databases">
        <title>Genome sequencing of cyanobaciteial culture collection at National Institute for Environmental Studies (NIES).</title>
        <authorList>
            <person name="Hirose Y."/>
            <person name="Shimura Y."/>
            <person name="Fujisawa T."/>
            <person name="Nakamura Y."/>
            <person name="Kawachi M."/>
        </authorList>
    </citation>
    <scope>NUCLEOTIDE SEQUENCE [LARGE SCALE GENOMIC DNA]</scope>
    <source>
        <strain evidence="3 4">NIES-2135</strain>
    </source>
</reference>
<proteinExistence type="predicted"/>
<dbReference type="Pfam" id="PF03237">
    <property type="entry name" value="Terminase_6N"/>
    <property type="match status" value="1"/>
</dbReference>
<dbReference type="Pfam" id="PF17289">
    <property type="entry name" value="Terminase_6C"/>
    <property type="match status" value="1"/>
</dbReference>
<evidence type="ECO:0000313" key="3">
    <source>
        <dbReference type="EMBL" id="BAY58470.1"/>
    </source>
</evidence>
<name>A0A1Z4JP39_LEPBY</name>
<dbReference type="InterPro" id="IPR027417">
    <property type="entry name" value="P-loop_NTPase"/>
</dbReference>
<dbReference type="InterPro" id="IPR035421">
    <property type="entry name" value="Terminase_6C"/>
</dbReference>
<organism evidence="3 4">
    <name type="scientific">Leptolyngbya boryana NIES-2135</name>
    <dbReference type="NCBI Taxonomy" id="1973484"/>
    <lineage>
        <taxon>Bacteria</taxon>
        <taxon>Bacillati</taxon>
        <taxon>Cyanobacteriota</taxon>
        <taxon>Cyanophyceae</taxon>
        <taxon>Leptolyngbyales</taxon>
        <taxon>Leptolyngbyaceae</taxon>
        <taxon>Leptolyngbya group</taxon>
        <taxon>Leptolyngbya</taxon>
    </lineage>
</organism>
<keyword evidence="4" id="KW-1185">Reference proteome</keyword>